<reference evidence="2" key="1">
    <citation type="submission" date="2020-03" db="EMBL/GenBank/DDBJ databases">
        <title>Transcriptomic Profiling of the Digestive Tract of the Rat Flea, Xenopsylla cheopis, Following Blood Feeding and Infection with Yersinia pestis.</title>
        <authorList>
            <person name="Bland D.M."/>
            <person name="Martens C.A."/>
            <person name="Virtaneva K."/>
            <person name="Kanakabandi K."/>
            <person name="Long D."/>
            <person name="Rosenke R."/>
            <person name="Saturday G.A."/>
            <person name="Hoyt F.H."/>
            <person name="Bruno D.P."/>
            <person name="Ribeiro J.M.C."/>
            <person name="Hinnebusch J."/>
        </authorList>
    </citation>
    <scope>NUCLEOTIDE SEQUENCE</scope>
</reference>
<keyword evidence="1" id="KW-0812">Transmembrane</keyword>
<evidence type="ECO:0000256" key="1">
    <source>
        <dbReference type="SAM" id="Phobius"/>
    </source>
</evidence>
<feature type="transmembrane region" description="Helical" evidence="1">
    <location>
        <begin position="7"/>
        <end position="25"/>
    </location>
</feature>
<sequence>MDRILRIVCIVFANLIHCTSMYFRLRYFTSSPCRSVCLLLKVDLILTLFMLFFAIFCFNCIFFILYSICPISISASIKTYHQQQFIFSTKL</sequence>
<proteinExistence type="predicted"/>
<organism evidence="2">
    <name type="scientific">Xenopsylla cheopis</name>
    <name type="common">Oriental rat flea</name>
    <name type="synonym">Pulex cheopis</name>
    <dbReference type="NCBI Taxonomy" id="163159"/>
    <lineage>
        <taxon>Eukaryota</taxon>
        <taxon>Metazoa</taxon>
        <taxon>Ecdysozoa</taxon>
        <taxon>Arthropoda</taxon>
        <taxon>Hexapoda</taxon>
        <taxon>Insecta</taxon>
        <taxon>Pterygota</taxon>
        <taxon>Neoptera</taxon>
        <taxon>Endopterygota</taxon>
        <taxon>Siphonaptera</taxon>
        <taxon>Pulicidae</taxon>
        <taxon>Xenopsyllinae</taxon>
        <taxon>Xenopsylla</taxon>
    </lineage>
</organism>
<feature type="transmembrane region" description="Helical" evidence="1">
    <location>
        <begin position="45"/>
        <end position="68"/>
    </location>
</feature>
<dbReference type="AlphaFoldDB" id="A0A6M2DYX9"/>
<dbReference type="EMBL" id="GIIL01007548">
    <property type="protein sequence ID" value="NOV51274.1"/>
    <property type="molecule type" value="Transcribed_RNA"/>
</dbReference>
<keyword evidence="1" id="KW-0472">Membrane</keyword>
<name>A0A6M2DYX9_XENCH</name>
<protein>
    <submittedName>
        <fullName evidence="2">Putative product</fullName>
    </submittedName>
</protein>
<accession>A0A6M2DYX9</accession>
<keyword evidence="1" id="KW-1133">Transmembrane helix</keyword>
<evidence type="ECO:0000313" key="2">
    <source>
        <dbReference type="EMBL" id="NOV51274.1"/>
    </source>
</evidence>